<feature type="transmembrane region" description="Helical" evidence="5">
    <location>
        <begin position="322"/>
        <end position="345"/>
    </location>
</feature>
<reference evidence="7" key="1">
    <citation type="submission" date="2022-07" db="EMBL/GenBank/DDBJ databases">
        <title>Enhanced cultured diversity of the mouse gut microbiota enables custom-made synthetic communities.</title>
        <authorList>
            <person name="Afrizal A."/>
        </authorList>
    </citation>
    <scope>NUCLEOTIDE SEQUENCE</scope>
    <source>
        <strain evidence="7">DSM 28593</strain>
    </source>
</reference>
<feature type="transmembrane region" description="Helical" evidence="5">
    <location>
        <begin position="351"/>
        <end position="370"/>
    </location>
</feature>
<accession>A0AAE3HEY7</accession>
<dbReference type="RefSeq" id="WP_257529940.1">
    <property type="nucleotide sequence ID" value="NZ_JANKAS010000003.1"/>
</dbReference>
<dbReference type="Proteomes" id="UP001205748">
    <property type="component" value="Unassembled WGS sequence"/>
</dbReference>
<evidence type="ECO:0000256" key="2">
    <source>
        <dbReference type="ARBA" id="ARBA00022692"/>
    </source>
</evidence>
<dbReference type="Pfam" id="PF00999">
    <property type="entry name" value="Na_H_Exchanger"/>
    <property type="match status" value="1"/>
</dbReference>
<feature type="transmembrane region" description="Helical" evidence="5">
    <location>
        <begin position="86"/>
        <end position="106"/>
    </location>
</feature>
<feature type="transmembrane region" description="Helical" evidence="5">
    <location>
        <begin position="271"/>
        <end position="301"/>
    </location>
</feature>
<evidence type="ECO:0000259" key="6">
    <source>
        <dbReference type="Pfam" id="PF00999"/>
    </source>
</evidence>
<evidence type="ECO:0000256" key="1">
    <source>
        <dbReference type="ARBA" id="ARBA00004141"/>
    </source>
</evidence>
<comment type="subcellular location">
    <subcellularLocation>
        <location evidence="1">Membrane</location>
        <topology evidence="1">Multi-pass membrane protein</topology>
    </subcellularLocation>
</comment>
<evidence type="ECO:0000313" key="7">
    <source>
        <dbReference type="EMBL" id="MCR1898265.1"/>
    </source>
</evidence>
<dbReference type="GO" id="GO:0016020">
    <property type="term" value="C:membrane"/>
    <property type="evidence" value="ECO:0007669"/>
    <property type="project" value="UniProtKB-SubCell"/>
</dbReference>
<dbReference type="InterPro" id="IPR006153">
    <property type="entry name" value="Cation/H_exchanger_TM"/>
</dbReference>
<dbReference type="AlphaFoldDB" id="A0AAE3HEY7"/>
<proteinExistence type="predicted"/>
<keyword evidence="8" id="KW-1185">Reference proteome</keyword>
<evidence type="ECO:0000256" key="3">
    <source>
        <dbReference type="ARBA" id="ARBA00022989"/>
    </source>
</evidence>
<dbReference type="PANTHER" id="PTHR43021">
    <property type="entry name" value="NA(+)/H(+) ANTIPORTER-RELATED"/>
    <property type="match status" value="1"/>
</dbReference>
<gene>
    <name evidence="7" type="ORF">NSA47_04585</name>
</gene>
<feature type="transmembrane region" description="Helical" evidence="5">
    <location>
        <begin position="187"/>
        <end position="206"/>
    </location>
</feature>
<organism evidence="7 8">
    <name type="scientific">Irregularibacter muris</name>
    <dbReference type="NCBI Taxonomy" id="1796619"/>
    <lineage>
        <taxon>Bacteria</taxon>
        <taxon>Bacillati</taxon>
        <taxon>Bacillota</taxon>
        <taxon>Clostridia</taxon>
        <taxon>Eubacteriales</taxon>
        <taxon>Eubacteriaceae</taxon>
        <taxon>Irregularibacter</taxon>
    </lineage>
</organism>
<dbReference type="GO" id="GO:0015297">
    <property type="term" value="F:antiporter activity"/>
    <property type="evidence" value="ECO:0007669"/>
    <property type="project" value="InterPro"/>
</dbReference>
<keyword evidence="3 5" id="KW-1133">Transmembrane helix</keyword>
<feature type="domain" description="Cation/H+ exchanger transmembrane" evidence="6">
    <location>
        <begin position="9"/>
        <end position="366"/>
    </location>
</feature>
<protein>
    <submittedName>
        <fullName evidence="7">Cation:proton antiporter</fullName>
    </submittedName>
</protein>
<feature type="transmembrane region" description="Helical" evidence="5">
    <location>
        <begin position="112"/>
        <end position="133"/>
    </location>
</feature>
<dbReference type="InterPro" id="IPR038770">
    <property type="entry name" value="Na+/solute_symporter_sf"/>
</dbReference>
<name>A0AAE3HEY7_9FIRM</name>
<keyword evidence="4 5" id="KW-0472">Membrane</keyword>
<comment type="caution">
    <text evidence="7">The sequence shown here is derived from an EMBL/GenBank/DDBJ whole genome shotgun (WGS) entry which is preliminary data.</text>
</comment>
<sequence>MLVKIGIVLMVGIMGGRVARFFKLPNVTGYLVAGLLIGPSFFKLIGEADIESMGFVNELALATIAFSIGSEFLLEDMLKVGKSIVVITLAEATGALLVVFSIMFFLFKQNFIFSMVVASMSAATAPAATIMVINQFRAHGPLTRTILPVVALDDVIGIIFFGVAMSMAKISAGTAEHSLWQIVSRPVIEIVGSVLLGFVFGALLSFIGKNARNKEELLASILAIIISASGLANLLGLSPLLTCIMIGATLVNLMHNSNRIFSIAEGFVPPVYLMFFTLAGASLDIKILSTVGLLGIAYIFARAGGKMLGAWLGAKAMDADEVVVKYLGLTLLPQGGVSIGLSIIVKQELPQYSVPIITIIMFSVLIYELVGPILSKIAIEKAGEINGLEKTKKQKKKKNENKKEKLVYN</sequence>
<feature type="transmembrane region" description="Helical" evidence="5">
    <location>
        <begin position="145"/>
        <end position="167"/>
    </location>
</feature>
<dbReference type="GO" id="GO:1902600">
    <property type="term" value="P:proton transmembrane transport"/>
    <property type="evidence" value="ECO:0007669"/>
    <property type="project" value="InterPro"/>
</dbReference>
<dbReference type="EMBL" id="JANKAS010000003">
    <property type="protein sequence ID" value="MCR1898265.1"/>
    <property type="molecule type" value="Genomic_DNA"/>
</dbReference>
<feature type="transmembrane region" description="Helical" evidence="5">
    <location>
        <begin position="54"/>
        <end position="74"/>
    </location>
</feature>
<feature type="transmembrane region" description="Helical" evidence="5">
    <location>
        <begin position="218"/>
        <end position="251"/>
    </location>
</feature>
<keyword evidence="2 5" id="KW-0812">Transmembrane</keyword>
<dbReference type="PANTHER" id="PTHR43021:SF2">
    <property type="entry name" value="CATION_H+ EXCHANGER DOMAIN-CONTAINING PROTEIN"/>
    <property type="match status" value="1"/>
</dbReference>
<dbReference type="Gene3D" id="1.20.1530.20">
    <property type="match status" value="1"/>
</dbReference>
<evidence type="ECO:0000313" key="8">
    <source>
        <dbReference type="Proteomes" id="UP001205748"/>
    </source>
</evidence>
<evidence type="ECO:0000256" key="5">
    <source>
        <dbReference type="SAM" id="Phobius"/>
    </source>
</evidence>
<evidence type="ECO:0000256" key="4">
    <source>
        <dbReference type="ARBA" id="ARBA00023136"/>
    </source>
</evidence>
<feature type="transmembrane region" description="Helical" evidence="5">
    <location>
        <begin position="21"/>
        <end position="42"/>
    </location>
</feature>